<dbReference type="InterPro" id="IPR027417">
    <property type="entry name" value="P-loop_NTPase"/>
</dbReference>
<feature type="domain" description="AAA+ ATPase" evidence="1">
    <location>
        <begin position="48"/>
        <end position="299"/>
    </location>
</feature>
<dbReference type="PANTHER" id="PTHR43581:SF4">
    <property type="entry name" value="ATP_GTP PHOSPHATASE"/>
    <property type="match status" value="1"/>
</dbReference>
<dbReference type="AlphaFoldDB" id="A0A2S8IIB3"/>
<reference evidence="3" key="1">
    <citation type="submission" date="2018-02" db="EMBL/GenBank/DDBJ databases">
        <title>Draft genome sequencing of Rhodococcus opacus KU647198.</title>
        <authorList>
            <person name="Zheng B.-X."/>
        </authorList>
    </citation>
    <scope>NUCLEOTIDE SEQUENCE [LARGE SCALE GENOMIC DNA]</scope>
    <source>
        <strain evidence="3">04-OD7</strain>
    </source>
</reference>
<dbReference type="Proteomes" id="UP000239290">
    <property type="component" value="Unassembled WGS sequence"/>
</dbReference>
<dbReference type="GO" id="GO:0005524">
    <property type="term" value="F:ATP binding"/>
    <property type="evidence" value="ECO:0007669"/>
    <property type="project" value="InterPro"/>
</dbReference>
<dbReference type="Gene3D" id="3.40.50.300">
    <property type="entry name" value="P-loop containing nucleotide triphosphate hydrolases"/>
    <property type="match status" value="2"/>
</dbReference>
<sequence>MGDFKSEIRDSEIESLSKKVSKNDYGQYLRRVTLKKVRQFTDRSISFDFPVTALVGPNGGGKTTVLGSAGLLYKEVKPRRFFAKSGDYDASMKDWAIECEVVDKDLAKLPFTRSAKYRQARWARNPLDRSVLIFGVDRTVPATERSALDRAVGNRYVAKRVVAISPETAESVESILDKDIQGYNTLEVTDDGRITMFSAAEQNGNTYSEFHFGAGEASVIRIVLAVEAAPKNSLILIEEIENGLHPVATRRMVEYLIKVALRKSCQVIFTTHSNDALDPLPESAIWAAYRGQLVQGKLDVRAMRTITGQVDAKLAIFVEDEFARDMALTVLRAYRGIEIGTIKIHPLKGAGTARTVHLGRSKDPDRKFPSIALLDGDQGESADPTNGVFLLPGDGDPELHIFDAVNSRIDDLALKLAMRLGLDTRDQTLVREVVQSRGRTNHDRHTIFEQIGQDLFFITGKRVGEAFLEVWAVDNPGEVKKLVDQFVNHLPMSDPDEEDAESQTST</sequence>
<dbReference type="GO" id="GO:0016887">
    <property type="term" value="F:ATP hydrolysis activity"/>
    <property type="evidence" value="ECO:0007669"/>
    <property type="project" value="InterPro"/>
</dbReference>
<name>A0A2S8IIB3_RHOOP</name>
<evidence type="ECO:0000313" key="3">
    <source>
        <dbReference type="Proteomes" id="UP000239290"/>
    </source>
</evidence>
<accession>A0A2S8IIB3</accession>
<dbReference type="GO" id="GO:0006302">
    <property type="term" value="P:double-strand break repair"/>
    <property type="evidence" value="ECO:0007669"/>
    <property type="project" value="InterPro"/>
</dbReference>
<proteinExistence type="predicted"/>
<evidence type="ECO:0000313" key="2">
    <source>
        <dbReference type="EMBL" id="PQP14517.1"/>
    </source>
</evidence>
<gene>
    <name evidence="2" type="ORF">C5613_40640</name>
</gene>
<dbReference type="SUPFAM" id="SSF52540">
    <property type="entry name" value="P-loop containing nucleoside triphosphate hydrolases"/>
    <property type="match status" value="1"/>
</dbReference>
<evidence type="ECO:0000259" key="1">
    <source>
        <dbReference type="SMART" id="SM00382"/>
    </source>
</evidence>
<dbReference type="InterPro" id="IPR051396">
    <property type="entry name" value="Bact_Antivir_Def_Nuclease"/>
</dbReference>
<dbReference type="RefSeq" id="WP_105423382.1">
    <property type="nucleotide sequence ID" value="NZ_PUIO01000087.1"/>
</dbReference>
<dbReference type="EMBL" id="PUIO01000087">
    <property type="protein sequence ID" value="PQP14517.1"/>
    <property type="molecule type" value="Genomic_DNA"/>
</dbReference>
<protein>
    <submittedName>
        <fullName evidence="2">AAA family ATPase</fullName>
    </submittedName>
</protein>
<dbReference type="Pfam" id="PF13476">
    <property type="entry name" value="AAA_23"/>
    <property type="match status" value="1"/>
</dbReference>
<dbReference type="Pfam" id="PF13304">
    <property type="entry name" value="AAA_21"/>
    <property type="match status" value="1"/>
</dbReference>
<dbReference type="PANTHER" id="PTHR43581">
    <property type="entry name" value="ATP/GTP PHOSPHATASE"/>
    <property type="match status" value="1"/>
</dbReference>
<dbReference type="SMART" id="SM00382">
    <property type="entry name" value="AAA"/>
    <property type="match status" value="1"/>
</dbReference>
<dbReference type="InterPro" id="IPR038729">
    <property type="entry name" value="Rad50/SbcC_AAA"/>
</dbReference>
<organism evidence="2 3">
    <name type="scientific">Rhodococcus opacus</name>
    <name type="common">Nocardia opaca</name>
    <dbReference type="NCBI Taxonomy" id="37919"/>
    <lineage>
        <taxon>Bacteria</taxon>
        <taxon>Bacillati</taxon>
        <taxon>Actinomycetota</taxon>
        <taxon>Actinomycetes</taxon>
        <taxon>Mycobacteriales</taxon>
        <taxon>Nocardiaceae</taxon>
        <taxon>Rhodococcus</taxon>
    </lineage>
</organism>
<dbReference type="InterPro" id="IPR003959">
    <property type="entry name" value="ATPase_AAA_core"/>
</dbReference>
<comment type="caution">
    <text evidence="2">The sequence shown here is derived from an EMBL/GenBank/DDBJ whole genome shotgun (WGS) entry which is preliminary data.</text>
</comment>
<dbReference type="InterPro" id="IPR003593">
    <property type="entry name" value="AAA+_ATPase"/>
</dbReference>